<dbReference type="InterPro" id="IPR016024">
    <property type="entry name" value="ARM-type_fold"/>
</dbReference>
<protein>
    <submittedName>
        <fullName evidence="10">Armadillo-type protein</fullName>
    </submittedName>
</protein>
<keyword evidence="5" id="KW-0539">Nucleus</keyword>
<accession>A0AAD5K966</accession>
<evidence type="ECO:0000256" key="2">
    <source>
        <dbReference type="ARBA" id="ARBA00007413"/>
    </source>
</evidence>
<feature type="domain" description="MIF4G" evidence="7">
    <location>
        <begin position="47"/>
        <end position="227"/>
    </location>
</feature>
<dbReference type="GO" id="GO:0006406">
    <property type="term" value="P:mRNA export from nucleus"/>
    <property type="evidence" value="ECO:0007669"/>
    <property type="project" value="InterPro"/>
</dbReference>
<dbReference type="Proteomes" id="UP001209540">
    <property type="component" value="Unassembled WGS sequence"/>
</dbReference>
<dbReference type="GO" id="GO:0008380">
    <property type="term" value="P:RNA splicing"/>
    <property type="evidence" value="ECO:0007669"/>
    <property type="project" value="UniProtKB-KW"/>
</dbReference>
<evidence type="ECO:0000259" key="7">
    <source>
        <dbReference type="Pfam" id="PF02854"/>
    </source>
</evidence>
<comment type="subcellular location">
    <subcellularLocation>
        <location evidence="1">Nucleus</location>
    </subcellularLocation>
</comment>
<sequence length="841" mass="97761">MHQLLPIPLNWRVFSIDDRRGSGYRRHHRQPSPSRDDDAEDIEVRLRGLIIKIGDKISPELKINLNKMKNILENDYAKYPDTVKDTLKACVTELPAKAPVYGTLFGLLNVSSHELVDKLMYEINNLLKQALAEANWFKIKQLLRFYGELVNANVILPTSYCTLISTLLSALDEPDQQRRHLDCIVYVILSTLPWSAKELSERSTSNLDEILHRIETYMNRRGQIPNRDILRRYRSGSHDDLQRDELMHLWTHVQGLRNQGWNAPLLPKPYQWFDKEFSEALQHDLPTIESPKHTESAKYTKPARPLRINVDDTGKSLPTGPDYDSFEYFILQDIIADTIHTFESNRKECSKYLLAIGNNFETDKFRSNNSNQRQQQQQDDEDENMEEEPPTGWNLADLLIENVFSQMLDLPAAPYRQVFYTCILAELCRADSSLFPKALGRTVKVMFDSIEDMDTACIHRFSVWFAHHLSNFGFQWDWAAWQSALSLDPTHPKVCFIRETLEKDIRLSYYERIKSTVPEPFHALIPSQPPAPDFEYENGDHPLHDSAKEVINSMKTKKSSDDIQAILQRFKEEQAKQGADEQEQTKLTHELFVQAMLLVGSKSFSHVLNVVERYLEVLRFVNTTPEARVHTVGVVASFWKHNSQFLGILLDKLLNYRVIDPTSVITWAFEKQQLEHAERSFAWEILQNTLNKVVTRVAQVKSKLEGCQQMHEENEAKRAKETLTEMAQAEAQQEQDTLRLMENSLSTVTREQKEVFIVAYQKFVQVLQEKLTSGNPDMEVTWTYRWIFGWYREMMRLYYKECSGFLTTMETVVFINEIDERIKAVFADVKGIYQDETSIVV</sequence>
<dbReference type="Pfam" id="PF02854">
    <property type="entry name" value="MIF4G"/>
    <property type="match status" value="1"/>
</dbReference>
<evidence type="ECO:0000313" key="10">
    <source>
        <dbReference type="EMBL" id="KAI9262184.1"/>
    </source>
</evidence>
<dbReference type="SUPFAM" id="SSF48371">
    <property type="entry name" value="ARM repeat"/>
    <property type="match status" value="3"/>
</dbReference>
<dbReference type="InterPro" id="IPR015172">
    <property type="entry name" value="MIF4G-like_typ-1"/>
</dbReference>
<dbReference type="PANTHER" id="PTHR12412:SF2">
    <property type="entry name" value="NUCLEAR CAP-BINDING PROTEIN SUBUNIT 1"/>
    <property type="match status" value="1"/>
</dbReference>
<evidence type="ECO:0000256" key="6">
    <source>
        <dbReference type="SAM" id="MobiDB-lite"/>
    </source>
</evidence>
<evidence type="ECO:0000259" key="9">
    <source>
        <dbReference type="Pfam" id="PF09090"/>
    </source>
</evidence>
<feature type="region of interest" description="Disordered" evidence="6">
    <location>
        <begin position="364"/>
        <end position="391"/>
    </location>
</feature>
<dbReference type="InterPro" id="IPR015174">
    <property type="entry name" value="MIF4G-like_typ-2"/>
</dbReference>
<keyword evidence="3" id="KW-0507">mRNA processing</keyword>
<dbReference type="GO" id="GO:0005634">
    <property type="term" value="C:nucleus"/>
    <property type="evidence" value="ECO:0007669"/>
    <property type="project" value="UniProtKB-SubCell"/>
</dbReference>
<dbReference type="AlphaFoldDB" id="A0AAD5K966"/>
<dbReference type="InterPro" id="IPR027159">
    <property type="entry name" value="CBP80"/>
</dbReference>
<dbReference type="GO" id="GO:0005846">
    <property type="term" value="C:nuclear cap binding complex"/>
    <property type="evidence" value="ECO:0007669"/>
    <property type="project" value="InterPro"/>
</dbReference>
<name>A0AAD5K966_9FUNG</name>
<gene>
    <name evidence="10" type="ORF">BDA99DRAFT_438894</name>
</gene>
<dbReference type="GO" id="GO:0006397">
    <property type="term" value="P:mRNA processing"/>
    <property type="evidence" value="ECO:0007669"/>
    <property type="project" value="UniProtKB-KW"/>
</dbReference>
<dbReference type="Gene3D" id="1.25.40.180">
    <property type="match status" value="3"/>
</dbReference>
<dbReference type="Pfam" id="PF09088">
    <property type="entry name" value="MIF4G_like"/>
    <property type="match status" value="1"/>
</dbReference>
<evidence type="ECO:0000256" key="4">
    <source>
        <dbReference type="ARBA" id="ARBA00023187"/>
    </source>
</evidence>
<reference evidence="10" key="2">
    <citation type="submission" date="2023-02" db="EMBL/GenBank/DDBJ databases">
        <authorList>
            <consortium name="DOE Joint Genome Institute"/>
            <person name="Mondo S.J."/>
            <person name="Chang Y."/>
            <person name="Wang Y."/>
            <person name="Ahrendt S."/>
            <person name="Andreopoulos W."/>
            <person name="Barry K."/>
            <person name="Beard J."/>
            <person name="Benny G.L."/>
            <person name="Blankenship S."/>
            <person name="Bonito G."/>
            <person name="Cuomo C."/>
            <person name="Desiro A."/>
            <person name="Gervers K.A."/>
            <person name="Hundley H."/>
            <person name="Kuo A."/>
            <person name="LaButti K."/>
            <person name="Lang B.F."/>
            <person name="Lipzen A."/>
            <person name="O'Donnell K."/>
            <person name="Pangilinan J."/>
            <person name="Reynolds N."/>
            <person name="Sandor L."/>
            <person name="Smith M.W."/>
            <person name="Tsang A."/>
            <person name="Grigoriev I.V."/>
            <person name="Stajich J.E."/>
            <person name="Spatafora J.W."/>
        </authorList>
    </citation>
    <scope>NUCLEOTIDE SEQUENCE</scope>
    <source>
        <strain evidence="10">RSA 2281</strain>
    </source>
</reference>
<reference evidence="10" key="1">
    <citation type="journal article" date="2022" name="IScience">
        <title>Evolution of zygomycete secretomes and the origins of terrestrial fungal ecologies.</title>
        <authorList>
            <person name="Chang Y."/>
            <person name="Wang Y."/>
            <person name="Mondo S."/>
            <person name="Ahrendt S."/>
            <person name="Andreopoulos W."/>
            <person name="Barry K."/>
            <person name="Beard J."/>
            <person name="Benny G.L."/>
            <person name="Blankenship S."/>
            <person name="Bonito G."/>
            <person name="Cuomo C."/>
            <person name="Desiro A."/>
            <person name="Gervers K.A."/>
            <person name="Hundley H."/>
            <person name="Kuo A."/>
            <person name="LaButti K."/>
            <person name="Lang B.F."/>
            <person name="Lipzen A."/>
            <person name="O'Donnell K."/>
            <person name="Pangilinan J."/>
            <person name="Reynolds N."/>
            <person name="Sandor L."/>
            <person name="Smith M.E."/>
            <person name="Tsang A."/>
            <person name="Grigoriev I.V."/>
            <person name="Stajich J.E."/>
            <person name="Spatafora J.W."/>
        </authorList>
    </citation>
    <scope>NUCLEOTIDE SEQUENCE</scope>
    <source>
        <strain evidence="10">RSA 2281</strain>
    </source>
</reference>
<evidence type="ECO:0000256" key="1">
    <source>
        <dbReference type="ARBA" id="ARBA00004123"/>
    </source>
</evidence>
<comment type="caution">
    <text evidence="10">The sequence shown here is derived from an EMBL/GenBank/DDBJ whole genome shotgun (WGS) entry which is preliminary data.</text>
</comment>
<dbReference type="GO" id="GO:0000184">
    <property type="term" value="P:nuclear-transcribed mRNA catabolic process, nonsense-mediated decay"/>
    <property type="evidence" value="ECO:0007669"/>
    <property type="project" value="TreeGrafter"/>
</dbReference>
<evidence type="ECO:0000256" key="5">
    <source>
        <dbReference type="ARBA" id="ARBA00023242"/>
    </source>
</evidence>
<proteinExistence type="inferred from homology"/>
<keyword evidence="4" id="KW-0508">mRNA splicing</keyword>
<evidence type="ECO:0000259" key="8">
    <source>
        <dbReference type="Pfam" id="PF09088"/>
    </source>
</evidence>
<dbReference type="GO" id="GO:0003729">
    <property type="term" value="F:mRNA binding"/>
    <property type="evidence" value="ECO:0007669"/>
    <property type="project" value="TreeGrafter"/>
</dbReference>
<feature type="compositionally biased region" description="Acidic residues" evidence="6">
    <location>
        <begin position="378"/>
        <end position="389"/>
    </location>
</feature>
<dbReference type="InterPro" id="IPR003890">
    <property type="entry name" value="MIF4G-like_typ-3"/>
</dbReference>
<comment type="similarity">
    <text evidence="2">Belongs to the NCBP1 family.</text>
</comment>
<dbReference type="EMBL" id="JAIXMP010000014">
    <property type="protein sequence ID" value="KAI9262184.1"/>
    <property type="molecule type" value="Genomic_DNA"/>
</dbReference>
<dbReference type="Pfam" id="PF09090">
    <property type="entry name" value="MIF4G_like_2"/>
    <property type="match status" value="1"/>
</dbReference>
<feature type="compositionally biased region" description="Low complexity" evidence="6">
    <location>
        <begin position="367"/>
        <end position="377"/>
    </location>
</feature>
<evidence type="ECO:0000256" key="3">
    <source>
        <dbReference type="ARBA" id="ARBA00022664"/>
    </source>
</evidence>
<dbReference type="GO" id="GO:0000339">
    <property type="term" value="F:RNA cap binding"/>
    <property type="evidence" value="ECO:0007669"/>
    <property type="project" value="InterPro"/>
</dbReference>
<keyword evidence="11" id="KW-1185">Reference proteome</keyword>
<evidence type="ECO:0000313" key="11">
    <source>
        <dbReference type="Proteomes" id="UP001209540"/>
    </source>
</evidence>
<dbReference type="PANTHER" id="PTHR12412">
    <property type="entry name" value="CAP BINDING PROTEIN"/>
    <property type="match status" value="1"/>
</dbReference>
<organism evidence="10 11">
    <name type="scientific">Phascolomyces articulosus</name>
    <dbReference type="NCBI Taxonomy" id="60185"/>
    <lineage>
        <taxon>Eukaryota</taxon>
        <taxon>Fungi</taxon>
        <taxon>Fungi incertae sedis</taxon>
        <taxon>Mucoromycota</taxon>
        <taxon>Mucoromycotina</taxon>
        <taxon>Mucoromycetes</taxon>
        <taxon>Mucorales</taxon>
        <taxon>Lichtheimiaceae</taxon>
        <taxon>Phascolomyces</taxon>
    </lineage>
</organism>
<feature type="domain" description="MIF4G-like type 2" evidence="9">
    <location>
        <begin position="534"/>
        <end position="802"/>
    </location>
</feature>
<feature type="domain" description="MIF4G-like type 1" evidence="8">
    <location>
        <begin position="321"/>
        <end position="519"/>
    </location>
</feature>